<dbReference type="InterPro" id="IPR013766">
    <property type="entry name" value="Thioredoxin_domain"/>
</dbReference>
<evidence type="ECO:0000256" key="9">
    <source>
        <dbReference type="PIRSR" id="PIRSR000077-1"/>
    </source>
</evidence>
<organism evidence="12 13">
    <name type="scientific">Roseburia amylophila</name>
    <dbReference type="NCBI Taxonomy" id="2981794"/>
    <lineage>
        <taxon>Bacteria</taxon>
        <taxon>Bacillati</taxon>
        <taxon>Bacillota</taxon>
        <taxon>Clostridia</taxon>
        <taxon>Lachnospirales</taxon>
        <taxon>Lachnospiraceae</taxon>
        <taxon>Roseburia</taxon>
    </lineage>
</organism>
<dbReference type="PIRSF" id="PIRSF000077">
    <property type="entry name" value="Thioredoxin"/>
    <property type="match status" value="1"/>
</dbReference>
<dbReference type="CDD" id="cd02947">
    <property type="entry name" value="TRX_family"/>
    <property type="match status" value="1"/>
</dbReference>
<accession>A0AAW4WAC7</accession>
<feature type="disulfide bond" description="Redox-active" evidence="10">
    <location>
        <begin position="30"/>
        <end position="33"/>
    </location>
</feature>
<dbReference type="AlphaFoldDB" id="A0AAW4WAC7"/>
<feature type="site" description="Deprotonates C-terminal active site Cys" evidence="9">
    <location>
        <position position="24"/>
    </location>
</feature>
<feature type="site" description="Contributes to redox potential value" evidence="9">
    <location>
        <position position="32"/>
    </location>
</feature>
<evidence type="ECO:0000256" key="10">
    <source>
        <dbReference type="PIRSR" id="PIRSR000077-4"/>
    </source>
</evidence>
<keyword evidence="3" id="KW-0813">Transport</keyword>
<dbReference type="Proteomes" id="UP001198893">
    <property type="component" value="Unassembled WGS sequence"/>
</dbReference>
<proteinExistence type="inferred from homology"/>
<evidence type="ECO:0000313" key="12">
    <source>
        <dbReference type="EMBL" id="MCC2240808.1"/>
    </source>
</evidence>
<dbReference type="SUPFAM" id="SSF52833">
    <property type="entry name" value="Thioredoxin-like"/>
    <property type="match status" value="1"/>
</dbReference>
<comment type="caution">
    <text evidence="12">The sequence shown here is derived from an EMBL/GenBank/DDBJ whole genome shotgun (WGS) entry which is preliminary data.</text>
</comment>
<dbReference type="FunFam" id="3.40.30.10:FF:000001">
    <property type="entry name" value="Thioredoxin"/>
    <property type="match status" value="1"/>
</dbReference>
<dbReference type="EMBL" id="JAJEQW010000001">
    <property type="protein sequence ID" value="MCC2240808.1"/>
    <property type="molecule type" value="Genomic_DNA"/>
</dbReference>
<dbReference type="GO" id="GO:0015035">
    <property type="term" value="F:protein-disulfide reductase activity"/>
    <property type="evidence" value="ECO:0007669"/>
    <property type="project" value="UniProtKB-UniRule"/>
</dbReference>
<dbReference type="PANTHER" id="PTHR45663">
    <property type="entry name" value="GEO12009P1"/>
    <property type="match status" value="1"/>
</dbReference>
<sequence length="107" mass="12024">MAERVTKDTFEEKVLKSSLPVLIDFYSDSCVPCKKMSPVIGAIADEQTEKLNVYKVNTNFDSELAEKYSVMSVPTIVLFKDGEEIARKSGAEKKAVLEEWITQSLDK</sequence>
<keyword evidence="4" id="KW-0249">Electron transport</keyword>
<evidence type="ECO:0000256" key="1">
    <source>
        <dbReference type="ARBA" id="ARBA00008987"/>
    </source>
</evidence>
<evidence type="ECO:0000313" key="13">
    <source>
        <dbReference type="Proteomes" id="UP001198893"/>
    </source>
</evidence>
<evidence type="ECO:0000256" key="2">
    <source>
        <dbReference type="ARBA" id="ARBA00020570"/>
    </source>
</evidence>
<evidence type="ECO:0000256" key="6">
    <source>
        <dbReference type="ARBA" id="ARBA00023284"/>
    </source>
</evidence>
<dbReference type="InterPro" id="IPR036249">
    <property type="entry name" value="Thioredoxin-like_sf"/>
</dbReference>
<dbReference type="PANTHER" id="PTHR45663:SF11">
    <property type="entry name" value="GEO12009P1"/>
    <property type="match status" value="1"/>
</dbReference>
<reference evidence="12" key="1">
    <citation type="submission" date="2021-10" db="EMBL/GenBank/DDBJ databases">
        <title>Anaerobic single-cell dispensing facilitates the cultivation of human gut bacteria.</title>
        <authorList>
            <person name="Afrizal A."/>
        </authorList>
    </citation>
    <scope>NUCLEOTIDE SEQUENCE</scope>
    <source>
        <strain evidence="12">CLA-AA-H204</strain>
    </source>
</reference>
<evidence type="ECO:0000256" key="7">
    <source>
        <dbReference type="NCBIfam" id="TIGR01068"/>
    </source>
</evidence>
<comment type="similarity">
    <text evidence="1 8">Belongs to the thioredoxin family.</text>
</comment>
<dbReference type="PROSITE" id="PS51352">
    <property type="entry name" value="THIOREDOXIN_2"/>
    <property type="match status" value="1"/>
</dbReference>
<keyword evidence="6 10" id="KW-0676">Redox-active center</keyword>
<feature type="domain" description="Thioredoxin" evidence="11">
    <location>
        <begin position="1"/>
        <end position="106"/>
    </location>
</feature>
<evidence type="ECO:0000256" key="8">
    <source>
        <dbReference type="PIRNR" id="PIRNR000077"/>
    </source>
</evidence>
<dbReference type="RefSeq" id="WP_022243149.1">
    <property type="nucleotide sequence ID" value="NZ_JAJEQW010000001.1"/>
</dbReference>
<protein>
    <recommendedName>
        <fullName evidence="2 7">Thioredoxin</fullName>
    </recommendedName>
</protein>
<feature type="active site" description="Nucleophile" evidence="9">
    <location>
        <position position="33"/>
    </location>
</feature>
<feature type="site" description="Contributes to redox potential value" evidence="9">
    <location>
        <position position="31"/>
    </location>
</feature>
<evidence type="ECO:0000256" key="5">
    <source>
        <dbReference type="ARBA" id="ARBA00023157"/>
    </source>
</evidence>
<name>A0AAW4WAC7_9FIRM</name>
<dbReference type="GO" id="GO:0005737">
    <property type="term" value="C:cytoplasm"/>
    <property type="evidence" value="ECO:0007669"/>
    <property type="project" value="TreeGrafter"/>
</dbReference>
<dbReference type="Pfam" id="PF00085">
    <property type="entry name" value="Thioredoxin"/>
    <property type="match status" value="1"/>
</dbReference>
<evidence type="ECO:0000259" key="11">
    <source>
        <dbReference type="PROSITE" id="PS51352"/>
    </source>
</evidence>
<keyword evidence="5 10" id="KW-1015">Disulfide bond</keyword>
<gene>
    <name evidence="12" type="primary">trxA</name>
    <name evidence="12" type="ORF">LKD47_00650</name>
</gene>
<dbReference type="Gene3D" id="3.40.30.10">
    <property type="entry name" value="Glutaredoxin"/>
    <property type="match status" value="1"/>
</dbReference>
<evidence type="ECO:0000256" key="4">
    <source>
        <dbReference type="ARBA" id="ARBA00022982"/>
    </source>
</evidence>
<feature type="active site" description="Nucleophile" evidence="9">
    <location>
        <position position="30"/>
    </location>
</feature>
<evidence type="ECO:0000256" key="3">
    <source>
        <dbReference type="ARBA" id="ARBA00022448"/>
    </source>
</evidence>
<dbReference type="InterPro" id="IPR005746">
    <property type="entry name" value="Thioredoxin"/>
</dbReference>
<dbReference type="NCBIfam" id="TIGR01068">
    <property type="entry name" value="thioredoxin"/>
    <property type="match status" value="1"/>
</dbReference>